<keyword evidence="4 6" id="KW-0274">FAD</keyword>
<dbReference type="EMBL" id="LWDD02000770">
    <property type="protein sequence ID" value="KAE8256735.1"/>
    <property type="molecule type" value="Genomic_DNA"/>
</dbReference>
<evidence type="ECO:0000256" key="5">
    <source>
        <dbReference type="ARBA" id="ARBA00023002"/>
    </source>
</evidence>
<reference evidence="10" key="1">
    <citation type="submission" date="2016-04" db="EMBL/GenBank/DDBJ databases">
        <authorList>
            <person name="Nguyen H.D."/>
            <person name="Kesanakurti P."/>
            <person name="Cullis J."/>
            <person name="Levesque C.A."/>
            <person name="Hambleton S."/>
        </authorList>
    </citation>
    <scope>NUCLEOTIDE SEQUENCE</scope>
    <source>
        <strain evidence="10">DAOMC 238032</strain>
    </source>
</reference>
<comment type="similarity">
    <text evidence="2">Belongs to the flavoprotein pyridine nucleotide cytochrome reductase family.</text>
</comment>
<dbReference type="Pfam" id="PF00970">
    <property type="entry name" value="FAD_binding_6"/>
    <property type="match status" value="1"/>
</dbReference>
<comment type="caution">
    <text evidence="10">The sequence shown here is derived from an EMBL/GenBank/DDBJ whole genome shotgun (WGS) entry which is preliminary data.</text>
</comment>
<dbReference type="AlphaFoldDB" id="A0A177VCB0"/>
<evidence type="ECO:0000256" key="6">
    <source>
        <dbReference type="PIRSR" id="PIRSR601834-1"/>
    </source>
</evidence>
<dbReference type="Gene3D" id="2.40.30.10">
    <property type="entry name" value="Translation factors"/>
    <property type="match status" value="1"/>
</dbReference>
<dbReference type="SUPFAM" id="SSF63380">
    <property type="entry name" value="Riboflavin synthase domain-like"/>
    <property type="match status" value="1"/>
</dbReference>
<evidence type="ECO:0000256" key="1">
    <source>
        <dbReference type="ARBA" id="ARBA00001974"/>
    </source>
</evidence>
<keyword evidence="3 6" id="KW-0285">Flavoprotein</keyword>
<dbReference type="PANTHER" id="PTHR19370:SF184">
    <property type="entry name" value="NADH-CYTOCHROME B5 REDUCTASE-LIKE"/>
    <property type="match status" value="1"/>
</dbReference>
<gene>
    <name evidence="10" type="ORF">A4X03_0g5108</name>
    <name evidence="9" type="ORF">JKIAZH3_G9640</name>
</gene>
<dbReference type="InterPro" id="IPR001834">
    <property type="entry name" value="CBR-like"/>
</dbReference>
<dbReference type="SUPFAM" id="SSF52343">
    <property type="entry name" value="Ferredoxin reductase-like, C-terminal NADP-linked domain"/>
    <property type="match status" value="1"/>
</dbReference>
<evidence type="ECO:0000259" key="8">
    <source>
        <dbReference type="PROSITE" id="PS51384"/>
    </source>
</evidence>
<dbReference type="GO" id="GO:0016491">
    <property type="term" value="F:oxidoreductase activity"/>
    <property type="evidence" value="ECO:0007669"/>
    <property type="project" value="UniProtKB-KW"/>
</dbReference>
<dbReference type="Proteomes" id="UP000836402">
    <property type="component" value="Unassembled WGS sequence"/>
</dbReference>
<feature type="compositionally biased region" description="Polar residues" evidence="7">
    <location>
        <begin position="1"/>
        <end position="19"/>
    </location>
</feature>
<name>A0A177VCB0_9BASI</name>
<feature type="region of interest" description="Disordered" evidence="7">
    <location>
        <begin position="1"/>
        <end position="25"/>
    </location>
</feature>
<evidence type="ECO:0000313" key="11">
    <source>
        <dbReference type="Proteomes" id="UP000077671"/>
    </source>
</evidence>
<evidence type="ECO:0000313" key="12">
    <source>
        <dbReference type="Proteomes" id="UP000836402"/>
    </source>
</evidence>
<dbReference type="EMBL" id="CAJHJG010002673">
    <property type="protein sequence ID" value="CAD6922053.1"/>
    <property type="molecule type" value="Genomic_DNA"/>
</dbReference>
<accession>A0A177VCB0</accession>
<evidence type="ECO:0000313" key="9">
    <source>
        <dbReference type="EMBL" id="CAD6922053.1"/>
    </source>
</evidence>
<feature type="binding site" evidence="6">
    <location>
        <position position="185"/>
    </location>
    <ligand>
        <name>FAD</name>
        <dbReference type="ChEBI" id="CHEBI:57692"/>
    </ligand>
</feature>
<dbReference type="InterPro" id="IPR017927">
    <property type="entry name" value="FAD-bd_FR_type"/>
</dbReference>
<proteinExistence type="inferred from homology"/>
<dbReference type="PRINTS" id="PR00406">
    <property type="entry name" value="CYTB5RDTASE"/>
</dbReference>
<comment type="cofactor">
    <cofactor evidence="1 6">
        <name>FAD</name>
        <dbReference type="ChEBI" id="CHEBI:57692"/>
    </cofactor>
</comment>
<reference evidence="9" key="3">
    <citation type="submission" date="2020-10" db="EMBL/GenBank/DDBJ databases">
        <authorList>
            <person name="Sedaghatjoo S."/>
        </authorList>
    </citation>
    <scope>NUCLEOTIDE SEQUENCE</scope>
    <source>
        <strain evidence="9">AZH3</strain>
    </source>
</reference>
<dbReference type="InterPro" id="IPR008333">
    <property type="entry name" value="Cbr1-like_FAD-bd_dom"/>
</dbReference>
<protein>
    <recommendedName>
        <fullName evidence="8">FAD-binding FR-type domain-containing protein</fullName>
    </recommendedName>
</protein>
<dbReference type="PROSITE" id="PS51384">
    <property type="entry name" value="FAD_FR"/>
    <property type="match status" value="1"/>
</dbReference>
<organism evidence="10 11">
    <name type="scientific">Tilletia caries</name>
    <name type="common">wheat bunt fungus</name>
    <dbReference type="NCBI Taxonomy" id="13290"/>
    <lineage>
        <taxon>Eukaryota</taxon>
        <taxon>Fungi</taxon>
        <taxon>Dikarya</taxon>
        <taxon>Basidiomycota</taxon>
        <taxon>Ustilaginomycotina</taxon>
        <taxon>Exobasidiomycetes</taxon>
        <taxon>Tilletiales</taxon>
        <taxon>Tilletiaceae</taxon>
        <taxon>Tilletia</taxon>
    </lineage>
</organism>
<evidence type="ECO:0000256" key="2">
    <source>
        <dbReference type="ARBA" id="ARBA00006105"/>
    </source>
</evidence>
<evidence type="ECO:0000256" key="3">
    <source>
        <dbReference type="ARBA" id="ARBA00022630"/>
    </source>
</evidence>
<reference evidence="10" key="2">
    <citation type="journal article" date="2019" name="IMA Fungus">
        <title>Genome sequencing and comparison of five Tilletia species to identify candidate genes for the detection of regulated species infecting wheat.</title>
        <authorList>
            <person name="Nguyen H.D.T."/>
            <person name="Sultana T."/>
            <person name="Kesanakurti P."/>
            <person name="Hambleton S."/>
        </authorList>
    </citation>
    <scope>NUCLEOTIDE SEQUENCE</scope>
    <source>
        <strain evidence="10">DAOMC 238032</strain>
    </source>
</reference>
<feature type="binding site" evidence="6">
    <location>
        <position position="183"/>
    </location>
    <ligand>
        <name>FAD</name>
        <dbReference type="ChEBI" id="CHEBI:57692"/>
    </ligand>
</feature>
<keyword evidence="12" id="KW-1185">Reference proteome</keyword>
<sequence length="457" mass="48619">MSGSRTLSSHSGASPQADSQDQRQQHALRAKVARWTVVLAGVGLVSYAVLPSEEKGSSKSSFASLFGRSGASHGELSAHLHPFRYGRFEVLSVHHTTTPSLLESDPSGDGQHVLLRIKASVDPAGQSKETGALRIESVYLKEPALQIERAYTPLRRPGNPTGLGVEAIPREEGHQPAEVIELLIKRYPDGELSRYASTLRAGDIVELRGPVSTWEWNRDHQNAADANTAAHSLPQDILMLVGGTGITTAHQLLHTVAHPSSRTGSTLAPSNPRVHILYATQRPSSLLVLPDLFRIRTQADQSSSILNLFAESIDSKAGDRDEPSVRSALLSRALEPGSLCKSASDGGALSPSSSWSNFFFGGRPTASQILGLPVQEGRITADAIEKSLQQIKEQRRRSTTAEGAAEAGSRPVILVCGPDGMVAALAGSKDQDGRGGQGALGGILKGLNISRSQVFKL</sequence>
<feature type="domain" description="FAD-binding FR-type" evidence="8">
    <location>
        <begin position="78"/>
        <end position="217"/>
    </location>
</feature>
<feature type="binding site" evidence="6">
    <location>
        <position position="193"/>
    </location>
    <ligand>
        <name>FAD</name>
        <dbReference type="ChEBI" id="CHEBI:57692"/>
    </ligand>
</feature>
<dbReference type="InterPro" id="IPR039261">
    <property type="entry name" value="FNR_nucleotide-bd"/>
</dbReference>
<dbReference type="Proteomes" id="UP000077671">
    <property type="component" value="Unassembled WGS sequence"/>
</dbReference>
<keyword evidence="5" id="KW-0560">Oxidoreductase</keyword>
<dbReference type="PANTHER" id="PTHR19370">
    <property type="entry name" value="NADH-CYTOCHROME B5 REDUCTASE"/>
    <property type="match status" value="1"/>
</dbReference>
<evidence type="ECO:0000256" key="4">
    <source>
        <dbReference type="ARBA" id="ARBA00022827"/>
    </source>
</evidence>
<evidence type="ECO:0000256" key="7">
    <source>
        <dbReference type="SAM" id="MobiDB-lite"/>
    </source>
</evidence>
<evidence type="ECO:0000313" key="10">
    <source>
        <dbReference type="EMBL" id="KAE8256735.1"/>
    </source>
</evidence>
<dbReference type="Gene3D" id="3.40.50.80">
    <property type="entry name" value="Nucleotide-binding domain of ferredoxin-NADP reductase (FNR) module"/>
    <property type="match status" value="1"/>
</dbReference>
<feature type="binding site" evidence="6">
    <location>
        <position position="247"/>
    </location>
    <ligand>
        <name>FAD</name>
        <dbReference type="ChEBI" id="CHEBI:57692"/>
    </ligand>
</feature>
<dbReference type="InterPro" id="IPR017938">
    <property type="entry name" value="Riboflavin_synthase-like_b-brl"/>
</dbReference>